<proteinExistence type="predicted"/>
<reference evidence="2 3" key="1">
    <citation type="submission" date="2016-07" db="EMBL/GenBank/DDBJ databases">
        <title>Pervasive Adenine N6-methylation of Active Genes in Fungi.</title>
        <authorList>
            <consortium name="DOE Joint Genome Institute"/>
            <person name="Mondo S.J."/>
            <person name="Dannebaum R.O."/>
            <person name="Kuo R.C."/>
            <person name="Labutti K."/>
            <person name="Haridas S."/>
            <person name="Kuo A."/>
            <person name="Salamov A."/>
            <person name="Ahrendt S.R."/>
            <person name="Lipzen A."/>
            <person name="Sullivan W."/>
            <person name="Andreopoulos W.B."/>
            <person name="Clum A."/>
            <person name="Lindquist E."/>
            <person name="Daum C."/>
            <person name="Ramamoorthy G.K."/>
            <person name="Gryganskyi A."/>
            <person name="Culley D."/>
            <person name="Magnuson J.K."/>
            <person name="James T.Y."/>
            <person name="O'Malley M.A."/>
            <person name="Stajich J.E."/>
            <person name="Spatafora J.W."/>
            <person name="Visel A."/>
            <person name="Grigoriev I.V."/>
        </authorList>
    </citation>
    <scope>NUCLEOTIDE SEQUENCE [LARGE SCALE GENOMIC DNA]</scope>
    <source>
        <strain evidence="2 3">NRRL 3301</strain>
    </source>
</reference>
<keyword evidence="1" id="KW-0812">Transmembrane</keyword>
<comment type="caution">
    <text evidence="2">The sequence shown here is derived from an EMBL/GenBank/DDBJ whole genome shotgun (WGS) entry which is preliminary data.</text>
</comment>
<dbReference type="OrthoDB" id="2281317at2759"/>
<feature type="transmembrane region" description="Helical" evidence="1">
    <location>
        <begin position="170"/>
        <end position="193"/>
    </location>
</feature>
<feature type="transmembrane region" description="Helical" evidence="1">
    <location>
        <begin position="20"/>
        <end position="37"/>
    </location>
</feature>
<keyword evidence="1" id="KW-1133">Transmembrane helix</keyword>
<organism evidence="2 3">
    <name type="scientific">Hesseltinella vesiculosa</name>
    <dbReference type="NCBI Taxonomy" id="101127"/>
    <lineage>
        <taxon>Eukaryota</taxon>
        <taxon>Fungi</taxon>
        <taxon>Fungi incertae sedis</taxon>
        <taxon>Mucoromycota</taxon>
        <taxon>Mucoromycotina</taxon>
        <taxon>Mucoromycetes</taxon>
        <taxon>Mucorales</taxon>
        <taxon>Cunninghamellaceae</taxon>
        <taxon>Hesseltinella</taxon>
    </lineage>
</organism>
<feature type="transmembrane region" description="Helical" evidence="1">
    <location>
        <begin position="205"/>
        <end position="227"/>
    </location>
</feature>
<dbReference type="EMBL" id="MCGT01000005">
    <property type="protein sequence ID" value="ORX59420.1"/>
    <property type="molecule type" value="Genomic_DNA"/>
</dbReference>
<feature type="transmembrane region" description="Helical" evidence="1">
    <location>
        <begin position="89"/>
        <end position="106"/>
    </location>
</feature>
<accession>A0A1X2GQR5</accession>
<dbReference type="Proteomes" id="UP000242146">
    <property type="component" value="Unassembled WGS sequence"/>
</dbReference>
<evidence type="ECO:0000313" key="2">
    <source>
        <dbReference type="EMBL" id="ORX59420.1"/>
    </source>
</evidence>
<protein>
    <submittedName>
        <fullName evidence="2">Uncharacterized protein</fullName>
    </submittedName>
</protein>
<keyword evidence="3" id="KW-1185">Reference proteome</keyword>
<dbReference type="AlphaFoldDB" id="A0A1X2GQR5"/>
<evidence type="ECO:0000313" key="3">
    <source>
        <dbReference type="Proteomes" id="UP000242146"/>
    </source>
</evidence>
<name>A0A1X2GQR5_9FUNG</name>
<feature type="transmembrane region" description="Helical" evidence="1">
    <location>
        <begin position="247"/>
        <end position="269"/>
    </location>
</feature>
<evidence type="ECO:0000256" key="1">
    <source>
        <dbReference type="SAM" id="Phobius"/>
    </source>
</evidence>
<keyword evidence="1" id="KW-0472">Membrane</keyword>
<feature type="transmembrane region" description="Helical" evidence="1">
    <location>
        <begin position="49"/>
        <end position="69"/>
    </location>
</feature>
<sequence>MDFTDTRLVATQQGAAVITRLYTITTTLFLGGFALAIRRTIKKKKLFPFGLVIFAYVTGLIFRGVTWGMGTHPPQNVDMLLGPADHVRAVFFTMSNLTVKLIPMIYMQKHLVARKESFLGMVGLLVLGSYVVSVVIVALMIAICVVGSQTPALPLTTLGLGVNFVLPSDSAFRGLTNAFVMIDWWFVLSYMVFFVRARAYGIRQFMFYVFLVFNTLAQIGLTISLFLPAAELSPDGKPDMAWLIVQYVFALQIPLPSLIFTTIGGLAWLPAADSSPDTEMEMQETKDEV</sequence>
<gene>
    <name evidence="2" type="ORF">DM01DRAFT_1332895</name>
</gene>
<feature type="transmembrane region" description="Helical" evidence="1">
    <location>
        <begin position="118"/>
        <end position="150"/>
    </location>
</feature>